<dbReference type="Proteomes" id="UP000275267">
    <property type="component" value="Unassembled WGS sequence"/>
</dbReference>
<accession>A0A3L6RJF7</accession>
<dbReference type="EMBL" id="PQIB02000008">
    <property type="protein sequence ID" value="RLN04650.1"/>
    <property type="molecule type" value="Genomic_DNA"/>
</dbReference>
<comment type="caution">
    <text evidence="1">The sequence shown here is derived from an EMBL/GenBank/DDBJ whole genome shotgun (WGS) entry which is preliminary data.</text>
</comment>
<sequence>MWICMVVHPRSDLRLCSFPELQYLFAMAKRIKLSPVMSMLSHWQKMIADRSPIDITMLVTRIAAHVKALDNAQVTYLPWEEDYQLKVGVEHFVQGHMMHEGPDAEKGASSSQCCRFSNTAANTVEHSTVRTSRALTTSWNLQHEFRGSIRALHLRRYEYSWRNMRVWCSPRTLLPPRYAGFSWSTGWSVELSTLWVRRPNHAWDL</sequence>
<keyword evidence="2" id="KW-1185">Reference proteome</keyword>
<reference evidence="2" key="1">
    <citation type="journal article" date="2019" name="Nat. Commun.">
        <title>The genome of broomcorn millet.</title>
        <authorList>
            <person name="Zou C."/>
            <person name="Miki D."/>
            <person name="Li D."/>
            <person name="Tang Q."/>
            <person name="Xiao L."/>
            <person name="Rajput S."/>
            <person name="Deng P."/>
            <person name="Jia W."/>
            <person name="Huang R."/>
            <person name="Zhang M."/>
            <person name="Sun Y."/>
            <person name="Hu J."/>
            <person name="Fu X."/>
            <person name="Schnable P.S."/>
            <person name="Li F."/>
            <person name="Zhang H."/>
            <person name="Feng B."/>
            <person name="Zhu X."/>
            <person name="Liu R."/>
            <person name="Schnable J.C."/>
            <person name="Zhu J.-K."/>
            <person name="Zhang H."/>
        </authorList>
    </citation>
    <scope>NUCLEOTIDE SEQUENCE [LARGE SCALE GENOMIC DNA]</scope>
</reference>
<gene>
    <name evidence="1" type="ORF">C2845_PM13G08660</name>
</gene>
<dbReference type="AlphaFoldDB" id="A0A3L6RJF7"/>
<protein>
    <submittedName>
        <fullName evidence="1">Uncharacterized protein</fullName>
    </submittedName>
</protein>
<evidence type="ECO:0000313" key="1">
    <source>
        <dbReference type="EMBL" id="RLN04650.1"/>
    </source>
</evidence>
<evidence type="ECO:0000313" key="2">
    <source>
        <dbReference type="Proteomes" id="UP000275267"/>
    </source>
</evidence>
<organism evidence="1 2">
    <name type="scientific">Panicum miliaceum</name>
    <name type="common">Proso millet</name>
    <name type="synonym">Broomcorn millet</name>
    <dbReference type="NCBI Taxonomy" id="4540"/>
    <lineage>
        <taxon>Eukaryota</taxon>
        <taxon>Viridiplantae</taxon>
        <taxon>Streptophyta</taxon>
        <taxon>Embryophyta</taxon>
        <taxon>Tracheophyta</taxon>
        <taxon>Spermatophyta</taxon>
        <taxon>Magnoliopsida</taxon>
        <taxon>Liliopsida</taxon>
        <taxon>Poales</taxon>
        <taxon>Poaceae</taxon>
        <taxon>PACMAD clade</taxon>
        <taxon>Panicoideae</taxon>
        <taxon>Panicodae</taxon>
        <taxon>Paniceae</taxon>
        <taxon>Panicinae</taxon>
        <taxon>Panicum</taxon>
        <taxon>Panicum sect. Panicum</taxon>
    </lineage>
</organism>
<proteinExistence type="predicted"/>
<name>A0A3L6RJF7_PANMI</name>